<dbReference type="AlphaFoldDB" id="A0ABC8RIK9"/>
<comment type="caution">
    <text evidence="1">The sequence shown here is derived from an EMBL/GenBank/DDBJ whole genome shotgun (WGS) entry which is preliminary data.</text>
</comment>
<evidence type="ECO:0000313" key="2">
    <source>
        <dbReference type="Proteomes" id="UP001642360"/>
    </source>
</evidence>
<accession>A0ABC8RIK9</accession>
<evidence type="ECO:0000313" key="1">
    <source>
        <dbReference type="EMBL" id="CAK9144815.1"/>
    </source>
</evidence>
<gene>
    <name evidence="1" type="ORF">ILEXP_LOCUS12589</name>
</gene>
<proteinExistence type="predicted"/>
<keyword evidence="2" id="KW-1185">Reference proteome</keyword>
<organism evidence="1 2">
    <name type="scientific">Ilex paraguariensis</name>
    <name type="common">yerba mate</name>
    <dbReference type="NCBI Taxonomy" id="185542"/>
    <lineage>
        <taxon>Eukaryota</taxon>
        <taxon>Viridiplantae</taxon>
        <taxon>Streptophyta</taxon>
        <taxon>Embryophyta</taxon>
        <taxon>Tracheophyta</taxon>
        <taxon>Spermatophyta</taxon>
        <taxon>Magnoliopsida</taxon>
        <taxon>eudicotyledons</taxon>
        <taxon>Gunneridae</taxon>
        <taxon>Pentapetalae</taxon>
        <taxon>asterids</taxon>
        <taxon>campanulids</taxon>
        <taxon>Aquifoliales</taxon>
        <taxon>Aquifoliaceae</taxon>
        <taxon>Ilex</taxon>
    </lineage>
</organism>
<dbReference type="PANTHER" id="PTHR35833:SF1">
    <property type="entry name" value="GALACTOSE-BINDING DOMAIN-CONTAINING PROTEIN"/>
    <property type="match status" value="1"/>
</dbReference>
<reference evidence="1 2" key="1">
    <citation type="submission" date="2024-02" db="EMBL/GenBank/DDBJ databases">
        <authorList>
            <person name="Vignale AGUSTIN F."/>
            <person name="Sosa J E."/>
            <person name="Modenutti C."/>
        </authorList>
    </citation>
    <scope>NUCLEOTIDE SEQUENCE [LARGE SCALE GENOMIC DNA]</scope>
</reference>
<protein>
    <submittedName>
        <fullName evidence="1">Uncharacterized protein</fullName>
    </submittedName>
</protein>
<dbReference type="EMBL" id="CAUOFW020001425">
    <property type="protein sequence ID" value="CAK9144815.1"/>
    <property type="molecule type" value="Genomic_DNA"/>
</dbReference>
<dbReference type="Proteomes" id="UP001642360">
    <property type="component" value="Unassembled WGS sequence"/>
</dbReference>
<name>A0ABC8RIK9_9AQUA</name>
<sequence length="103" mass="11759">MGVSVSGLEPEFQPVVNYLLPHIISHKQDAHDMHLQLLQDMTNRLVVFLPQLEADLNTFTDAAEPTLRFLSMLAGPFYPILHIVNERLVCIKCDEWLLSPFQS</sequence>
<dbReference type="PANTHER" id="PTHR35833">
    <property type="entry name" value="GALACTOSE-BINDING DOMAIN-LIKE, ARMADILLO-TYPE FOLD PROTEIN-RELATED"/>
    <property type="match status" value="1"/>
</dbReference>